<dbReference type="PANTHER" id="PTHR20941">
    <property type="entry name" value="FOLATE SYNTHESIS PROTEINS"/>
    <property type="match status" value="1"/>
</dbReference>
<evidence type="ECO:0000256" key="8">
    <source>
        <dbReference type="ARBA" id="ARBA00022909"/>
    </source>
</evidence>
<keyword evidence="5" id="KW-0808">Transferase</keyword>
<dbReference type="AlphaFoldDB" id="A0A381TSA3"/>
<dbReference type="NCBIfam" id="TIGR01496">
    <property type="entry name" value="DHPS"/>
    <property type="match status" value="1"/>
</dbReference>
<dbReference type="GO" id="GO:0046656">
    <property type="term" value="P:folic acid biosynthetic process"/>
    <property type="evidence" value="ECO:0007669"/>
    <property type="project" value="UniProtKB-KW"/>
</dbReference>
<evidence type="ECO:0000256" key="2">
    <source>
        <dbReference type="ARBA" id="ARBA00001946"/>
    </source>
</evidence>
<evidence type="ECO:0000256" key="5">
    <source>
        <dbReference type="ARBA" id="ARBA00022679"/>
    </source>
</evidence>
<proteinExistence type="predicted"/>
<evidence type="ECO:0000256" key="6">
    <source>
        <dbReference type="ARBA" id="ARBA00022723"/>
    </source>
</evidence>
<dbReference type="EC" id="2.5.1.15" evidence="4"/>
<comment type="cofactor">
    <cofactor evidence="2">
        <name>Mg(2+)</name>
        <dbReference type="ChEBI" id="CHEBI:18420"/>
    </cofactor>
</comment>
<evidence type="ECO:0000256" key="3">
    <source>
        <dbReference type="ARBA" id="ARBA00004763"/>
    </source>
</evidence>
<evidence type="ECO:0000313" key="10">
    <source>
        <dbReference type="EMBL" id="SVA18368.1"/>
    </source>
</evidence>
<dbReference type="GO" id="GO:0046872">
    <property type="term" value="F:metal ion binding"/>
    <property type="evidence" value="ECO:0007669"/>
    <property type="project" value="UniProtKB-KW"/>
</dbReference>
<dbReference type="PANTHER" id="PTHR20941:SF1">
    <property type="entry name" value="FOLIC ACID SYNTHESIS PROTEIN FOL1"/>
    <property type="match status" value="1"/>
</dbReference>
<evidence type="ECO:0000256" key="7">
    <source>
        <dbReference type="ARBA" id="ARBA00022842"/>
    </source>
</evidence>
<dbReference type="InterPro" id="IPR045031">
    <property type="entry name" value="DHP_synth-like"/>
</dbReference>
<name>A0A381TSA3_9ZZZZ</name>
<feature type="domain" description="Pterin-binding" evidence="9">
    <location>
        <begin position="17"/>
        <end position="268"/>
    </location>
</feature>
<dbReference type="CDD" id="cd00739">
    <property type="entry name" value="DHPS"/>
    <property type="match status" value="1"/>
</dbReference>
<protein>
    <recommendedName>
        <fullName evidence="4">dihydropteroate synthase</fullName>
        <ecNumber evidence="4">2.5.1.15</ecNumber>
    </recommendedName>
</protein>
<dbReference type="Pfam" id="PF00809">
    <property type="entry name" value="Pterin_bind"/>
    <property type="match status" value="1"/>
</dbReference>
<evidence type="ECO:0000256" key="1">
    <source>
        <dbReference type="ARBA" id="ARBA00000012"/>
    </source>
</evidence>
<keyword evidence="7" id="KW-0460">Magnesium</keyword>
<dbReference type="InterPro" id="IPR000489">
    <property type="entry name" value="Pterin-binding_dom"/>
</dbReference>
<organism evidence="10">
    <name type="scientific">marine metagenome</name>
    <dbReference type="NCBI Taxonomy" id="408172"/>
    <lineage>
        <taxon>unclassified sequences</taxon>
        <taxon>metagenomes</taxon>
        <taxon>ecological metagenomes</taxon>
    </lineage>
</organism>
<gene>
    <name evidence="10" type="ORF">METZ01_LOCUS71222</name>
</gene>
<dbReference type="GO" id="GO:0046654">
    <property type="term" value="P:tetrahydrofolate biosynthetic process"/>
    <property type="evidence" value="ECO:0007669"/>
    <property type="project" value="TreeGrafter"/>
</dbReference>
<dbReference type="Gene3D" id="3.20.20.20">
    <property type="entry name" value="Dihydropteroate synthase-like"/>
    <property type="match status" value="1"/>
</dbReference>
<evidence type="ECO:0000256" key="4">
    <source>
        <dbReference type="ARBA" id="ARBA00012458"/>
    </source>
</evidence>
<reference evidence="10" key="1">
    <citation type="submission" date="2018-05" db="EMBL/GenBank/DDBJ databases">
        <authorList>
            <person name="Lanie J.A."/>
            <person name="Ng W.-L."/>
            <person name="Kazmierczak K.M."/>
            <person name="Andrzejewski T.M."/>
            <person name="Davidsen T.M."/>
            <person name="Wayne K.J."/>
            <person name="Tettelin H."/>
            <person name="Glass J.I."/>
            <person name="Rusch D."/>
            <person name="Podicherti R."/>
            <person name="Tsui H.-C.T."/>
            <person name="Winkler M.E."/>
        </authorList>
    </citation>
    <scope>NUCLEOTIDE SEQUENCE</scope>
</reference>
<feature type="non-terminal residue" evidence="10">
    <location>
        <position position="1"/>
    </location>
</feature>
<dbReference type="PROSITE" id="PS50972">
    <property type="entry name" value="PTERIN_BINDING"/>
    <property type="match status" value="1"/>
</dbReference>
<dbReference type="PROSITE" id="PS00792">
    <property type="entry name" value="DHPS_1"/>
    <property type="match status" value="1"/>
</dbReference>
<keyword evidence="6" id="KW-0479">Metal-binding</keyword>
<comment type="catalytic activity">
    <reaction evidence="1">
        <text>(7,8-dihydropterin-6-yl)methyl diphosphate + 4-aminobenzoate = 7,8-dihydropteroate + diphosphate</text>
        <dbReference type="Rhea" id="RHEA:19949"/>
        <dbReference type="ChEBI" id="CHEBI:17836"/>
        <dbReference type="ChEBI" id="CHEBI:17839"/>
        <dbReference type="ChEBI" id="CHEBI:33019"/>
        <dbReference type="ChEBI" id="CHEBI:72950"/>
        <dbReference type="EC" id="2.5.1.15"/>
    </reaction>
</comment>
<evidence type="ECO:0000259" key="9">
    <source>
        <dbReference type="PROSITE" id="PS50972"/>
    </source>
</evidence>
<comment type="pathway">
    <text evidence="3">Cofactor biosynthesis; tetrahydrofolate biosynthesis; 7,8-dihydrofolate from 2-amino-4-hydroxy-6-hydroxymethyl-7,8-dihydropteridine diphosphate and 4-aminobenzoate: step 1/2.</text>
</comment>
<dbReference type="GO" id="GO:0005829">
    <property type="term" value="C:cytosol"/>
    <property type="evidence" value="ECO:0007669"/>
    <property type="project" value="TreeGrafter"/>
</dbReference>
<dbReference type="InterPro" id="IPR006390">
    <property type="entry name" value="DHP_synth_dom"/>
</dbReference>
<dbReference type="GO" id="GO:0004156">
    <property type="term" value="F:dihydropteroate synthase activity"/>
    <property type="evidence" value="ECO:0007669"/>
    <property type="project" value="UniProtKB-EC"/>
</dbReference>
<sequence length="285" mass="30502">VIVELGSGHRYDCTTRTLVMGILNRTPDSFWDRGRYWDFDDFLRLAERHVHDGADFLDVGGSKAGPGPEVTEAEELGRVVPAVEALRSRFDLPISVDTFRGRVADEAFAVGASVGNDISGFADPTFLPACARHGAAVVATHVRIGPRIPDPTPTYGDVVVEVREFLAARVEMAREAGIPDERIMVDAGLDLGKTPAMSALLLRRTDDLVALGLPVFLSASNKGFLGNLTGDGIDERVEPSWAAHALGIALGCRIIRAHDVRGGRRVADTMAAVLAVDAEAIGVPR</sequence>
<accession>A0A381TSA3</accession>
<dbReference type="SUPFAM" id="SSF51717">
    <property type="entry name" value="Dihydropteroate synthetase-like"/>
    <property type="match status" value="1"/>
</dbReference>
<keyword evidence="8" id="KW-0289">Folate biosynthesis</keyword>
<dbReference type="EMBL" id="UINC01005002">
    <property type="protein sequence ID" value="SVA18368.1"/>
    <property type="molecule type" value="Genomic_DNA"/>
</dbReference>
<dbReference type="InterPro" id="IPR011005">
    <property type="entry name" value="Dihydropteroate_synth-like_sf"/>
</dbReference>